<dbReference type="OrthoDB" id="9813122at2"/>
<dbReference type="CDD" id="cd16406">
    <property type="entry name" value="ParB_N_like"/>
    <property type="match status" value="1"/>
</dbReference>
<dbReference type="PANTHER" id="PTHR33375">
    <property type="entry name" value="CHROMOSOME-PARTITIONING PROTEIN PARB-RELATED"/>
    <property type="match status" value="1"/>
</dbReference>
<feature type="region of interest" description="Disordered" evidence="2">
    <location>
        <begin position="422"/>
        <end position="460"/>
    </location>
</feature>
<dbReference type="SUPFAM" id="SSF109709">
    <property type="entry name" value="KorB DNA-binding domain-like"/>
    <property type="match status" value="1"/>
</dbReference>
<dbReference type="InterPro" id="IPR050336">
    <property type="entry name" value="Chromosome_partition/occlusion"/>
</dbReference>
<evidence type="ECO:0000256" key="2">
    <source>
        <dbReference type="SAM" id="MobiDB-lite"/>
    </source>
</evidence>
<name>A0A2U1CMB8_9BURK</name>
<dbReference type="InterPro" id="IPR003115">
    <property type="entry name" value="ParB_N"/>
</dbReference>
<dbReference type="PANTHER" id="PTHR33375:SF7">
    <property type="entry name" value="CHROMOSOME 2-PARTITIONING PROTEIN PARB-RELATED"/>
    <property type="match status" value="1"/>
</dbReference>
<dbReference type="Gene3D" id="1.10.10.2830">
    <property type="match status" value="1"/>
</dbReference>
<evidence type="ECO:0000313" key="4">
    <source>
        <dbReference type="EMBL" id="PVY62132.1"/>
    </source>
</evidence>
<dbReference type="SMART" id="SM00470">
    <property type="entry name" value="ParB"/>
    <property type="match status" value="1"/>
</dbReference>
<protein>
    <submittedName>
        <fullName evidence="4">ParB family protein</fullName>
    </submittedName>
</protein>
<dbReference type="Gene3D" id="3.90.1530.30">
    <property type="match status" value="1"/>
</dbReference>
<comment type="caution">
    <text evidence="4">The sequence shown here is derived from an EMBL/GenBank/DDBJ whole genome shotgun (WGS) entry which is preliminary data.</text>
</comment>
<organism evidence="4 5">
    <name type="scientific">Pusillimonas noertemannii</name>
    <dbReference type="NCBI Taxonomy" id="305977"/>
    <lineage>
        <taxon>Bacteria</taxon>
        <taxon>Pseudomonadati</taxon>
        <taxon>Pseudomonadota</taxon>
        <taxon>Betaproteobacteria</taxon>
        <taxon>Burkholderiales</taxon>
        <taxon>Alcaligenaceae</taxon>
        <taxon>Pusillimonas</taxon>
    </lineage>
</organism>
<evidence type="ECO:0000256" key="1">
    <source>
        <dbReference type="SAM" id="Coils"/>
    </source>
</evidence>
<gene>
    <name evidence="4" type="ORF">C7440_1623</name>
</gene>
<feature type="coiled-coil region" evidence="1">
    <location>
        <begin position="335"/>
        <end position="365"/>
    </location>
</feature>
<dbReference type="InterPro" id="IPR036086">
    <property type="entry name" value="ParB/Sulfiredoxin_sf"/>
</dbReference>
<dbReference type="Proteomes" id="UP000246145">
    <property type="component" value="Unassembled WGS sequence"/>
</dbReference>
<sequence length="667" mass="72750">MNTVTPSEIAAVQTVADQTLSDEATQQAQAVLDKAQTTAAEDAPAVLRFIPLSRLRISRRNVRKTRTDSPEQLAESIARVGLLQNLIVIVDGEDYGVVGGRRRLQALRLLVKQKRLSMDQIIPCLEVPDDSAVTVSLTENVQREAMHPADQFEAFKALVNEGRPIEDIAADFGVTPLVVQRRLKLARVSPRLLADYRADQVTLEQLMALAITDDHTAQEAAYYEAPQWERDAIALRRRLTDTEVDASRSALTRFVGIENYTAAGGGLRRDLFAEQDSGVYLTDAGLLNRLAMAKLETVTAQIKTEGWKWVDAMPTLGYSELSAFRRAAQGEREPTARERKRIAKLEAEQARIEEALFAAEEAEDAAAAPLYEQGEQVGQALEALYASLLAYAPETMAQAGAIVTLDRDGDLVVHRGLVRPEDAKAATQAQKAVAGGEHDGTDGNADDDSAEGNGTKPGKTVSEKLARNLSAHRSAALQLELARKPDVTLVALTHRLALQVFYRGYGVQSLVQIEARQQGDLSRHAANLEGGKSVIEFDALRSAWRERLPAEAEELFESLLAYKRADLLALLAVCTAATLDAVTSSEHDRRADPLSRAVKLDMSAYWAASAENYFDHVSKGQILDAFKVFKPGEVNRVAGYKKAAMAAEAGQYAVAAKWLPAMLTVAD</sequence>
<evidence type="ECO:0000259" key="3">
    <source>
        <dbReference type="SMART" id="SM00470"/>
    </source>
</evidence>
<dbReference type="Pfam" id="PF02195">
    <property type="entry name" value="ParB_N"/>
    <property type="match status" value="1"/>
</dbReference>
<keyword evidence="5" id="KW-1185">Reference proteome</keyword>
<dbReference type="SUPFAM" id="SSF110849">
    <property type="entry name" value="ParB/Sulfiredoxin"/>
    <property type="match status" value="1"/>
</dbReference>
<proteinExistence type="predicted"/>
<feature type="domain" description="ParB-like N-terminal" evidence="3">
    <location>
        <begin position="48"/>
        <end position="141"/>
    </location>
</feature>
<feature type="compositionally biased region" description="Low complexity" evidence="2">
    <location>
        <begin position="425"/>
        <end position="434"/>
    </location>
</feature>
<keyword evidence="1" id="KW-0175">Coiled coil</keyword>
<dbReference type="AlphaFoldDB" id="A0A2U1CMB8"/>
<dbReference type="EMBL" id="QEKO01000002">
    <property type="protein sequence ID" value="PVY62132.1"/>
    <property type="molecule type" value="Genomic_DNA"/>
</dbReference>
<reference evidence="4 5" key="1">
    <citation type="submission" date="2018-04" db="EMBL/GenBank/DDBJ databases">
        <title>Genomic Encyclopedia of Type Strains, Phase IV (KMG-IV): sequencing the most valuable type-strain genomes for metagenomic binning, comparative biology and taxonomic classification.</title>
        <authorList>
            <person name="Goeker M."/>
        </authorList>
    </citation>
    <scope>NUCLEOTIDE SEQUENCE [LARGE SCALE GENOMIC DNA]</scope>
    <source>
        <strain evidence="4 5">DSM 10065</strain>
    </source>
</reference>
<evidence type="ECO:0000313" key="5">
    <source>
        <dbReference type="Proteomes" id="UP000246145"/>
    </source>
</evidence>
<dbReference type="GO" id="GO:0007059">
    <property type="term" value="P:chromosome segregation"/>
    <property type="evidence" value="ECO:0007669"/>
    <property type="project" value="TreeGrafter"/>
</dbReference>
<accession>A0A2U1CMB8</accession>
<dbReference type="GO" id="GO:0005694">
    <property type="term" value="C:chromosome"/>
    <property type="evidence" value="ECO:0007669"/>
    <property type="project" value="TreeGrafter"/>
</dbReference>
<dbReference type="RefSeq" id="WP_116518124.1">
    <property type="nucleotide sequence ID" value="NZ_JACCEX010000002.1"/>
</dbReference>